<protein>
    <submittedName>
        <fullName evidence="1">Uncharacterized protein</fullName>
    </submittedName>
</protein>
<comment type="caution">
    <text evidence="1">The sequence shown here is derived from an EMBL/GenBank/DDBJ whole genome shotgun (WGS) entry which is preliminary data.</text>
</comment>
<keyword evidence="2" id="KW-1185">Reference proteome</keyword>
<proteinExistence type="predicted"/>
<gene>
    <name evidence="1" type="ORF">NPIL_676061</name>
</gene>
<evidence type="ECO:0000313" key="1">
    <source>
        <dbReference type="EMBL" id="GFU21021.1"/>
    </source>
</evidence>
<dbReference type="AlphaFoldDB" id="A0A8X6QM85"/>
<dbReference type="EMBL" id="BMAW01080751">
    <property type="protein sequence ID" value="GFU21021.1"/>
    <property type="molecule type" value="Genomic_DNA"/>
</dbReference>
<organism evidence="1 2">
    <name type="scientific">Nephila pilipes</name>
    <name type="common">Giant wood spider</name>
    <name type="synonym">Nephila maculata</name>
    <dbReference type="NCBI Taxonomy" id="299642"/>
    <lineage>
        <taxon>Eukaryota</taxon>
        <taxon>Metazoa</taxon>
        <taxon>Ecdysozoa</taxon>
        <taxon>Arthropoda</taxon>
        <taxon>Chelicerata</taxon>
        <taxon>Arachnida</taxon>
        <taxon>Araneae</taxon>
        <taxon>Araneomorphae</taxon>
        <taxon>Entelegynae</taxon>
        <taxon>Araneoidea</taxon>
        <taxon>Nephilidae</taxon>
        <taxon>Nephila</taxon>
    </lineage>
</organism>
<accession>A0A8X6QM85</accession>
<dbReference type="Proteomes" id="UP000887013">
    <property type="component" value="Unassembled WGS sequence"/>
</dbReference>
<evidence type="ECO:0000313" key="2">
    <source>
        <dbReference type="Proteomes" id="UP000887013"/>
    </source>
</evidence>
<sequence>MAAKVETLLYHIFERINYGPTNRHHELSHEVPSLFEQYHGAYRSQQQSSSSPTQLSLFVNTIPSAALARCFILDI</sequence>
<reference evidence="1" key="1">
    <citation type="submission" date="2020-08" db="EMBL/GenBank/DDBJ databases">
        <title>Multicomponent nature underlies the extraordinary mechanical properties of spider dragline silk.</title>
        <authorList>
            <person name="Kono N."/>
            <person name="Nakamura H."/>
            <person name="Mori M."/>
            <person name="Yoshida Y."/>
            <person name="Ohtoshi R."/>
            <person name="Malay A.D."/>
            <person name="Moran D.A.P."/>
            <person name="Tomita M."/>
            <person name="Numata K."/>
            <person name="Arakawa K."/>
        </authorList>
    </citation>
    <scope>NUCLEOTIDE SEQUENCE</scope>
</reference>
<name>A0A8X6QM85_NEPPI</name>